<proteinExistence type="predicted"/>
<dbReference type="AlphaFoldDB" id="A0A915IKB2"/>
<dbReference type="Proteomes" id="UP000887565">
    <property type="component" value="Unplaced"/>
</dbReference>
<keyword evidence="1" id="KW-1185">Reference proteome</keyword>
<accession>A0A915IKB2</accession>
<organism evidence="1 2">
    <name type="scientific">Romanomermis culicivorax</name>
    <name type="common">Nematode worm</name>
    <dbReference type="NCBI Taxonomy" id="13658"/>
    <lineage>
        <taxon>Eukaryota</taxon>
        <taxon>Metazoa</taxon>
        <taxon>Ecdysozoa</taxon>
        <taxon>Nematoda</taxon>
        <taxon>Enoplea</taxon>
        <taxon>Dorylaimia</taxon>
        <taxon>Mermithida</taxon>
        <taxon>Mermithoidea</taxon>
        <taxon>Mermithidae</taxon>
        <taxon>Romanomermis</taxon>
    </lineage>
</organism>
<sequence length="99" mass="11045">MQLWVSQRWYQTFPRGGDGGSRSTVTGGELLQLGYGSTFIIPYRRHIVKERPKNMWCKPATNVCNAALHCCFTSLGAKCLCWKGPGRCCISYALAYYGG</sequence>
<dbReference type="WBParaSite" id="nRc.2.0.1.t14456-RA">
    <property type="protein sequence ID" value="nRc.2.0.1.t14456-RA"/>
    <property type="gene ID" value="nRc.2.0.1.g14456"/>
</dbReference>
<evidence type="ECO:0000313" key="2">
    <source>
        <dbReference type="WBParaSite" id="nRc.2.0.1.t14456-RA"/>
    </source>
</evidence>
<name>A0A915IKB2_ROMCU</name>
<evidence type="ECO:0000313" key="1">
    <source>
        <dbReference type="Proteomes" id="UP000887565"/>
    </source>
</evidence>
<reference evidence="2" key="1">
    <citation type="submission" date="2022-11" db="UniProtKB">
        <authorList>
            <consortium name="WormBaseParasite"/>
        </authorList>
    </citation>
    <scope>IDENTIFICATION</scope>
</reference>
<protein>
    <submittedName>
        <fullName evidence="2">Uncharacterized protein</fullName>
    </submittedName>
</protein>